<feature type="transmembrane region" description="Helical" evidence="8">
    <location>
        <begin position="207"/>
        <end position="236"/>
    </location>
</feature>
<dbReference type="RefSeq" id="WP_270946748.1">
    <property type="nucleotide sequence ID" value="NZ_JAQGLA010000002.1"/>
</dbReference>
<comment type="subcellular location">
    <subcellularLocation>
        <location evidence="1">Cell membrane</location>
        <topology evidence="1">Multi-pass membrane protein</topology>
    </subcellularLocation>
</comment>
<evidence type="ECO:0000256" key="6">
    <source>
        <dbReference type="ARBA" id="ARBA00022989"/>
    </source>
</evidence>
<evidence type="ECO:0000256" key="1">
    <source>
        <dbReference type="ARBA" id="ARBA00004651"/>
    </source>
</evidence>
<dbReference type="PANTHER" id="PTHR47019:SF1">
    <property type="entry name" value="LIPID II FLIPPASE MURJ"/>
    <property type="match status" value="1"/>
</dbReference>
<evidence type="ECO:0000256" key="5">
    <source>
        <dbReference type="ARBA" id="ARBA00022984"/>
    </source>
</evidence>
<accession>A0ABT4URL6</accession>
<keyword evidence="6 8" id="KW-1133">Transmembrane helix</keyword>
<keyword evidence="4" id="KW-0133">Cell shape</keyword>
<dbReference type="Pfam" id="PF03023">
    <property type="entry name" value="MurJ"/>
    <property type="match status" value="1"/>
</dbReference>
<gene>
    <name evidence="9" type="ORF">OU415_01975</name>
</gene>
<evidence type="ECO:0000313" key="10">
    <source>
        <dbReference type="Proteomes" id="UP001210380"/>
    </source>
</evidence>
<evidence type="ECO:0000256" key="3">
    <source>
        <dbReference type="ARBA" id="ARBA00022692"/>
    </source>
</evidence>
<feature type="transmembrane region" description="Helical" evidence="8">
    <location>
        <begin position="372"/>
        <end position="397"/>
    </location>
</feature>
<feature type="transmembrane region" description="Helical" evidence="8">
    <location>
        <begin position="171"/>
        <end position="195"/>
    </location>
</feature>
<dbReference type="Proteomes" id="UP001210380">
    <property type="component" value="Unassembled WGS sequence"/>
</dbReference>
<feature type="transmembrane region" description="Helical" evidence="8">
    <location>
        <begin position="503"/>
        <end position="521"/>
    </location>
</feature>
<protein>
    <recommendedName>
        <fullName evidence="11">Peptidoglycan lipid II flippase</fullName>
    </recommendedName>
</protein>
<keyword evidence="10" id="KW-1185">Reference proteome</keyword>
<keyword evidence="5" id="KW-0573">Peptidoglycan synthesis</keyword>
<evidence type="ECO:0008006" key="11">
    <source>
        <dbReference type="Google" id="ProtNLM"/>
    </source>
</evidence>
<comment type="caution">
    <text evidence="9">The sequence shown here is derived from an EMBL/GenBank/DDBJ whole genome shotgun (WGS) entry which is preliminary data.</text>
</comment>
<keyword evidence="3 8" id="KW-0812">Transmembrane</keyword>
<keyword evidence="2" id="KW-1003">Cell membrane</keyword>
<organism evidence="9 10">
    <name type="scientific">Saccharopolyspora oryzae</name>
    <dbReference type="NCBI Taxonomy" id="2997343"/>
    <lineage>
        <taxon>Bacteria</taxon>
        <taxon>Bacillati</taxon>
        <taxon>Actinomycetota</taxon>
        <taxon>Actinomycetes</taxon>
        <taxon>Pseudonocardiales</taxon>
        <taxon>Pseudonocardiaceae</taxon>
        <taxon>Saccharopolyspora</taxon>
    </lineage>
</organism>
<feature type="transmembrane region" description="Helical" evidence="8">
    <location>
        <begin position="257"/>
        <end position="280"/>
    </location>
</feature>
<feature type="transmembrane region" description="Helical" evidence="8">
    <location>
        <begin position="333"/>
        <end position="352"/>
    </location>
</feature>
<dbReference type="InterPro" id="IPR004268">
    <property type="entry name" value="MurJ"/>
</dbReference>
<evidence type="ECO:0000256" key="2">
    <source>
        <dbReference type="ARBA" id="ARBA00022475"/>
    </source>
</evidence>
<feature type="transmembrane region" description="Helical" evidence="8">
    <location>
        <begin position="434"/>
        <end position="456"/>
    </location>
</feature>
<evidence type="ECO:0000256" key="7">
    <source>
        <dbReference type="ARBA" id="ARBA00023136"/>
    </source>
</evidence>
<sequence>MTSSRQSDYATGTARHSALVAGGTLISRLTGLVRIVVIGAVLGPTYFGNSFVTANLLPTQAYLLIAGHALAPMIVPAVLRATAQRGPAHATELLGRVGGFLVTASGAITGLLLITSPLLAWVLTFGIDDPVARGTAQELTVVMILLMAPQVMCYTAAAFGTAAQQARGRFVLAAVAPVVENLVVIGVVLFAGAMWGTGLEVGDVPLGLLLTLSIGSTLAVVAHACVQLFGAARVGLPVRPRMQWRADPETVDVARRIGKSVTVAITPTAGMLLLVAAGTTVPGGAIVVQTAYLAYSSALALGSRAVSTVILPGMSAAVERGDSTGFAAAWRKALSYAAITGLPPLLLLGMLSHPIATALAHGELRSAALIDQLAGCLVVVGLAQLVAGVHLIGRQALYARLDIVGPRRGAAMTLGVSFAVVVGSLFAPPGEVRLVILCVALFAGELAGVTLVLARLRRAIRSERLVEWTEIVGVVAAAVAMAPVVVVGRWFLDSQGVDQIGTVAMLGVCGLLALAIYALVLRTSMNLWTGRTS</sequence>
<feature type="transmembrane region" description="Helical" evidence="8">
    <location>
        <begin position="409"/>
        <end position="428"/>
    </location>
</feature>
<feature type="transmembrane region" description="Helical" evidence="8">
    <location>
        <begin position="139"/>
        <end position="159"/>
    </location>
</feature>
<proteinExistence type="predicted"/>
<evidence type="ECO:0000256" key="4">
    <source>
        <dbReference type="ARBA" id="ARBA00022960"/>
    </source>
</evidence>
<dbReference type="InterPro" id="IPR051050">
    <property type="entry name" value="Lipid_II_flippase_MurJ/MviN"/>
</dbReference>
<feature type="transmembrane region" description="Helical" evidence="8">
    <location>
        <begin position="292"/>
        <end position="312"/>
    </location>
</feature>
<dbReference type="EMBL" id="JAQGLA010000002">
    <property type="protein sequence ID" value="MDA3624183.1"/>
    <property type="molecule type" value="Genomic_DNA"/>
</dbReference>
<keyword evidence="7 8" id="KW-0472">Membrane</keyword>
<dbReference type="PANTHER" id="PTHR47019">
    <property type="entry name" value="LIPID II FLIPPASE MURJ"/>
    <property type="match status" value="1"/>
</dbReference>
<feature type="transmembrane region" description="Helical" evidence="8">
    <location>
        <begin position="59"/>
        <end position="79"/>
    </location>
</feature>
<reference evidence="9 10" key="1">
    <citation type="submission" date="2022-11" db="EMBL/GenBank/DDBJ databases">
        <title>Draft genome sequence of Saccharopolyspora sp. WRP15-2 isolated from rhizosphere soils of wild rice in Thailand.</title>
        <authorList>
            <person name="Duangmal K."/>
            <person name="Kammanee S."/>
            <person name="Muangham S."/>
        </authorList>
    </citation>
    <scope>NUCLEOTIDE SEQUENCE [LARGE SCALE GENOMIC DNA]</scope>
    <source>
        <strain evidence="9 10">WRP15-2</strain>
    </source>
</reference>
<name>A0ABT4URL6_9PSEU</name>
<feature type="transmembrane region" description="Helical" evidence="8">
    <location>
        <begin position="25"/>
        <end position="47"/>
    </location>
</feature>
<evidence type="ECO:0000313" key="9">
    <source>
        <dbReference type="EMBL" id="MDA3624183.1"/>
    </source>
</evidence>
<evidence type="ECO:0000256" key="8">
    <source>
        <dbReference type="SAM" id="Phobius"/>
    </source>
</evidence>
<feature type="transmembrane region" description="Helical" evidence="8">
    <location>
        <begin position="468"/>
        <end position="491"/>
    </location>
</feature>
<feature type="transmembrane region" description="Helical" evidence="8">
    <location>
        <begin position="100"/>
        <end position="127"/>
    </location>
</feature>
<dbReference type="PRINTS" id="PR01806">
    <property type="entry name" value="VIRFACTRMVIN"/>
</dbReference>